<evidence type="ECO:0000259" key="2">
    <source>
        <dbReference type="Pfam" id="PF08327"/>
    </source>
</evidence>
<proteinExistence type="inferred from homology"/>
<protein>
    <submittedName>
        <fullName evidence="3">SRPBCC domain-containing protein</fullName>
    </submittedName>
</protein>
<comment type="similarity">
    <text evidence="1">Belongs to the AHA1 family.</text>
</comment>
<dbReference type="Pfam" id="PF08327">
    <property type="entry name" value="AHSA1"/>
    <property type="match status" value="1"/>
</dbReference>
<accession>A0ABN2T163</accession>
<keyword evidence="4" id="KW-1185">Reference proteome</keyword>
<evidence type="ECO:0000313" key="3">
    <source>
        <dbReference type="EMBL" id="GAA1996238.1"/>
    </source>
</evidence>
<evidence type="ECO:0000256" key="1">
    <source>
        <dbReference type="ARBA" id="ARBA00006817"/>
    </source>
</evidence>
<dbReference type="RefSeq" id="WP_344661608.1">
    <property type="nucleotide sequence ID" value="NZ_BAAAQM010000057.1"/>
</dbReference>
<organism evidence="3 4">
    <name type="scientific">Catenulispora subtropica</name>
    <dbReference type="NCBI Taxonomy" id="450798"/>
    <lineage>
        <taxon>Bacteria</taxon>
        <taxon>Bacillati</taxon>
        <taxon>Actinomycetota</taxon>
        <taxon>Actinomycetes</taxon>
        <taxon>Catenulisporales</taxon>
        <taxon>Catenulisporaceae</taxon>
        <taxon>Catenulispora</taxon>
    </lineage>
</organism>
<sequence length="134" mass="15227">MPTGQTKDAGWEIGVSKTLAAPVDHVWELLTGPDGLRLWLGTVEQLPTEAGQTYETAEGTVGEIRSYHERHRVRLTWRPKDWDHDTTLQLTVTQAADPAKTRLGVHQEWLADGDERERQREHWRGVIAALEQVL</sequence>
<feature type="domain" description="Activator of Hsp90 ATPase homologue 1/2-like C-terminal" evidence="2">
    <location>
        <begin position="21"/>
        <end position="134"/>
    </location>
</feature>
<dbReference type="SUPFAM" id="SSF55961">
    <property type="entry name" value="Bet v1-like"/>
    <property type="match status" value="1"/>
</dbReference>
<dbReference type="Gene3D" id="3.30.530.20">
    <property type="match status" value="1"/>
</dbReference>
<dbReference type="EMBL" id="BAAAQM010000057">
    <property type="protein sequence ID" value="GAA1996238.1"/>
    <property type="molecule type" value="Genomic_DNA"/>
</dbReference>
<reference evidence="3 4" key="1">
    <citation type="journal article" date="2019" name="Int. J. Syst. Evol. Microbiol.">
        <title>The Global Catalogue of Microorganisms (GCM) 10K type strain sequencing project: providing services to taxonomists for standard genome sequencing and annotation.</title>
        <authorList>
            <consortium name="The Broad Institute Genomics Platform"/>
            <consortium name="The Broad Institute Genome Sequencing Center for Infectious Disease"/>
            <person name="Wu L."/>
            <person name="Ma J."/>
        </authorList>
    </citation>
    <scope>NUCLEOTIDE SEQUENCE [LARGE SCALE GENOMIC DNA]</scope>
    <source>
        <strain evidence="3 4">JCM 16013</strain>
    </source>
</reference>
<comment type="caution">
    <text evidence="3">The sequence shown here is derived from an EMBL/GenBank/DDBJ whole genome shotgun (WGS) entry which is preliminary data.</text>
</comment>
<dbReference type="CDD" id="cd07814">
    <property type="entry name" value="SRPBCC_CalC_Aha1-like"/>
    <property type="match status" value="1"/>
</dbReference>
<name>A0ABN2T163_9ACTN</name>
<evidence type="ECO:0000313" key="4">
    <source>
        <dbReference type="Proteomes" id="UP001499854"/>
    </source>
</evidence>
<dbReference type="Proteomes" id="UP001499854">
    <property type="component" value="Unassembled WGS sequence"/>
</dbReference>
<dbReference type="InterPro" id="IPR023393">
    <property type="entry name" value="START-like_dom_sf"/>
</dbReference>
<dbReference type="InterPro" id="IPR013538">
    <property type="entry name" value="ASHA1/2-like_C"/>
</dbReference>
<gene>
    <name evidence="3" type="ORF">GCM10009838_71560</name>
</gene>